<keyword evidence="9" id="KW-0378">Hydrolase</keyword>
<evidence type="ECO:0000313" key="9">
    <source>
        <dbReference type="EMBL" id="DAF97710.1"/>
    </source>
</evidence>
<evidence type="ECO:0000256" key="1">
    <source>
        <dbReference type="ARBA" id="ARBA00022529"/>
    </source>
</evidence>
<dbReference type="Pfam" id="PF01551">
    <property type="entry name" value="Peptidase_M23"/>
    <property type="match status" value="1"/>
</dbReference>
<feature type="coiled-coil region" evidence="4">
    <location>
        <begin position="1875"/>
        <end position="1982"/>
    </location>
</feature>
<evidence type="ECO:0000256" key="2">
    <source>
        <dbReference type="ARBA" id="ARBA00022638"/>
    </source>
</evidence>
<proteinExistence type="predicted"/>
<feature type="region of interest" description="Disordered" evidence="5">
    <location>
        <begin position="1990"/>
        <end position="2033"/>
    </location>
</feature>
<sequence>MIGKTVEEDYGATYQAVDNAAFLAKETVNSLIHYKTTFKRVKSFVTKSPAFEAGALAYKNAKSSIKTGKFYDEGREMAGFEGMDGDGIDDDFDMDVPDIGGTANDGDGEFNPEIDISRGDKAIAKSVASSAKASTTALANTIVDSANMQVEAGKQTASFMLVHQERLFGNLNNSINNLGGMMGGMNGFLNGPMKSHLENSAKFFEESTKYQRENNAILKELIEMERIRFKDEEESRKRREKISGKKAKTNISDIINADGSIDWTEYFQVMKKNFNNYKGNLGLDMIDGEALKIMAANPLEALPMMAVRKIMGKPLENALKGLNKTVGGIFAQVNADLKKSGEKGGLAEVIADLLGVKVASKATRNGIKNNEYVKGQVPFDGITRKSIIEVIPGHLSRIEALLGGTAQHFDFDSGTWMTMKEIRRRRDDELASNKRTGLMDYKDELADTIKRMQVSKEDQKRLEAKIDAIADYAWNNNGTISGIHEDNTIFDGNSKQNIQLKALLRSADRRGLAAEIAEATASQERKDLDRIKSGDSIFRLLNSKVDRNIREDGVANKALSDHSDENRKLFQAMVNELYLIRTSYSRLSNAGSNMRAPDYVNLSLSGFNNSSASANINNEVLAVAANNKNKPQESTSNNEESEERYITPEEQKKLDAKQRKEDEEKIRKIQNRIKSGDEDDPEVIREIQEAKGPKAKAKAFWHAIGEFWKDPRKLIANTIKTVDDSLYNFFFNHNTGEVDDEGNPINGFFEKVSHELVKTFDQAKEWMQKKVFDPMKEYLSDAWEVGKEFMDGLSGGWFSKFIDEFKSESKNTIDKGRNSINDALGRKPNESQDSNSNTKSTDGKIDSLEDNIKEYTEKIDELIGALKDAGGYSEQRRSILANAHNSLASRMNFTDEESKEMLKVVEGHLLSQTMSPGIGPSSIMDVFTNNKKGPVSDLLNRANINKLGSNYGGSLSVPDYGLTTISKGEMIIPADLNPFNPDRNRSNRNKDRRKEEQIKNDLFRDIMSHADGGNALDGVNFKDLAEQAKGAAKGAYDKNGVPGVVGAVINRAVQEILPDSLKGQSAKELGAKAHDKISATMDTALDKLEGYSKTLDPEMQSSLKKDIDRLRENSAGMAAGAAVKGGIGAVVGTALLGPGLGTLLGSMGGIALQSETVKTFLLGDELQDGSRAGGVISRKYQAMAKKYLPDMGKWGLAGGAIGLFTGFGPLGGAVIGSAASLAKNSEKVNEFVFGKKILDEDGKVVDRVGGILGKKTMARLKKSLPHAAMASLGTFMMTGAGLLPSLAIGTGIGLVTSTDTFKDLLFGKKGEDGKRHGGLVGLMKKHVVNPLANFAREVRYDFMGFMYKHMLKPMSLAAKTFGATFKGLSKHIGNKMLDTIEKIYAGPLSKLLGVGAKQWILNPIGKILGGTASFVKGFAKNTIGLPFVLGGKMLTGIAKSTQKFNIRHGIATDLTAGERLDIMQDKDYKTKEFDRMIANSDEESLEQLKSHLRVARSQKSISGTDYDGALRKTRSRLKSVLGDNRGAIEKINKLLHEGNEDKVLKYISGLKVDHSTKNKLLKIAQEELKNIKDAKGLTEYTKEQQEAANKFLADKGINLDITDRSQLTRYMDLLDTEIDAKKTNRELTDGKFKYTTEAAADVAEGMNETNSILSEILKAITGAKETGFVGSIEEREARNKNIDNVLGKGRDALNNETIDTHNAFFNNLGINNHVSNDTDAIGRMTGKSKSAKQYQKAFKGFKGLDFSGAALDVDSMMKFKPKDIKRFAQLAQRISMKEFNKLDLNNIAKLTDKQFKQILDLASIKGLDGTPFRFKGDLNKYTNMNPDKLNYLHRMVAAGLTPVMSKKALDTMYEKRGTLAAGMISKEDFFAETILSDDTDKLEAYRSNKNQLNAKELEQKTIEENMHGAKERLTAAQAEVEIAMAKSEDGTASKEQIQQEIAEAMKKVDAAQAELDSAEGKLNDTKKNIDSLKASNKEILNSITGITDTVKQGQKDKDHDGKTDTVSTDGSLLHNDKDAVEKSKKEKEEKEEKKGFFSKMKDWFTGGKKKKDGEGKEEKKEGGFFSNIFGDLFDSAKSMLKNGLLIFAGLKLFQAFGEPLINNVIVPGMAKIGEFLKEKLPAIVDTVVQVTTTIIKDVAIPVLLETAKQLPGIVGSLLDPRRDDGNGGTEVTAGSLTTSALTAGALGWGGYKFVKGSKSIYDKLLGKGGKPIQEAVTKPGMLRQGAGWLGKHMPKSGKLGKIGATLGAFALASGAADAVKGANVAADATKAAGGLSAAEDAVKNGTKVADTVADAGKGASSIVTEAGKGATIAADAMQTAGKSSSMWGKTKNFIKNNKMGTAVAGLSFAAELYNGKSVKDAAIKTGDDMLQGERQWNAGVSVYNKIKSGFTAAETTATAGSKAAEMTEGAKMLTQITESGAKAVDSSGKAAKTLEFIKGVLTSGLEKVKNLVPFLKNNPNGVGTIVSRICSSIASKPNVLTKFVAKFASKLAIAATGIGGVVLTAITVVDVAYHVYQGYNKWYNVADVLPDATVDDEVKWLCGLAEGVDALLLGLLGPQTYADIIFFLAQIDLSKEKARAQEAITNYNAMEKKPDGLPERIETVEDYNEKVFSKLNTDTRSQESLAKINKERMEKGGDGDIKSVYNQANIDKPWYSKAADTITTAGKNAIDSNFLLMPASALSKFVSGKTLGEHFEDGAKWVRSKLGMGKDGETEDGRTEKELSQQSGPAYGMGKDGFFKQNDPAYANTAFNIPGDTIKQTIGDSGCGPVAGVNALKALGRSKDPNPVEASKFAITNGFKGNDTGIHPDFFKSYGAAHGAHVEDTDKAGAIANLQAGNPVVLQGESQTGTSSDQPFGRYPHYVTATDYDQSTGKVTIQDPEEKAKDLKYDIAKVLKNTTTATSFSKATEKVFKKYGYGHGIDNRLGLGKIRYGRGYGVSAYLDGVGDTSIVHRPENKEAIWKALSSAGLSDYAVAGAMGNIQHESGFNTNQLNTTGDGGYGLCQWTDSRRDQLVEFCKSNGLDPSSVNGQIRFFFHEIASEYFAGLNRHGGTRAGWANATSPENAADQFFHWFEGAGDSTSGVRQQYAREIYNQYQTGKNTSTINFDNITFNSAPGSGGKAKPKGIFGEIIDSFQNQFKPVTDTMSGLFENSELGQSMKAVEDMLGLSADTGSSGDGGMADNVTANSMGEYVMNQAKNQANGGDPAGQITAPYGEDRGDHIHNGIDIGVNEGSPVVSPVDGKGFADYNDGGYGNYVGVYGKDGRSYVFGHLSQPLISSGTEVKKGQIIARSGNTGHSSGPHIHFGVANNSSESNAANGTGNFVDPMTVPMGKGKYGRGKHSTSFGRGTVPTKASDMMKNYEDSLKPVNNNYSTKPTNAKPNYGRGGSSLESVQTGGTNAYAEEVLRVLYAIDAKLAGINSNTSGITNLQEDNKKTNKKIDDVHKSMSSNLTNVSSSLLQQLGGVANGLKSIIDTSTSSMANETVSQLQYLAAK</sequence>
<feature type="compositionally biased region" description="Basic and acidic residues" evidence="5">
    <location>
        <begin position="643"/>
        <end position="663"/>
    </location>
</feature>
<dbReference type="CDD" id="cd12797">
    <property type="entry name" value="M23_peptidase"/>
    <property type="match status" value="1"/>
</dbReference>
<feature type="region of interest" description="Disordered" evidence="5">
    <location>
        <begin position="3364"/>
        <end position="3393"/>
    </location>
</feature>
<dbReference type="Pfam" id="PF18013">
    <property type="entry name" value="Phage_lysozyme2"/>
    <property type="match status" value="1"/>
</dbReference>
<evidence type="ECO:0000256" key="3">
    <source>
        <dbReference type="ARBA" id="ARBA00022729"/>
    </source>
</evidence>
<dbReference type="SUPFAM" id="SSF51261">
    <property type="entry name" value="Duplicated hybrid motif"/>
    <property type="match status" value="1"/>
</dbReference>
<feature type="region of interest" description="Disordered" evidence="5">
    <location>
        <begin position="3333"/>
        <end position="3352"/>
    </location>
</feature>
<keyword evidence="4" id="KW-0175">Coiled coil</keyword>
<keyword evidence="3" id="KW-0732">Signal</keyword>
<dbReference type="Pfam" id="PF13529">
    <property type="entry name" value="Peptidase_C39_2"/>
    <property type="match status" value="1"/>
</dbReference>
<dbReference type="InterPro" id="IPR016047">
    <property type="entry name" value="M23ase_b-sheet_dom"/>
</dbReference>
<keyword evidence="2" id="KW-0081">Bacteriolytic enzyme</keyword>
<feature type="region of interest" description="Disordered" evidence="5">
    <location>
        <begin position="626"/>
        <end position="663"/>
    </location>
</feature>
<dbReference type="GO" id="GO:0042742">
    <property type="term" value="P:defense response to bacterium"/>
    <property type="evidence" value="ECO:0007669"/>
    <property type="project" value="UniProtKB-KW"/>
</dbReference>
<dbReference type="GO" id="GO:0031640">
    <property type="term" value="P:killing of cells of another organism"/>
    <property type="evidence" value="ECO:0007669"/>
    <property type="project" value="UniProtKB-KW"/>
</dbReference>
<dbReference type="InterPro" id="IPR011055">
    <property type="entry name" value="Dup_hybrid_motif"/>
</dbReference>
<name>A0A8S5UTL4_9CAUD</name>
<feature type="compositionally biased region" description="Basic and acidic residues" evidence="5">
    <location>
        <begin position="2014"/>
        <end position="2033"/>
    </location>
</feature>
<feature type="compositionally biased region" description="Basic and acidic residues" evidence="5">
    <location>
        <begin position="982"/>
        <end position="997"/>
    </location>
</feature>
<feature type="compositionally biased region" description="Basic and acidic residues" evidence="5">
    <location>
        <begin position="1993"/>
        <end position="2003"/>
    </location>
</feature>
<evidence type="ECO:0000259" key="7">
    <source>
        <dbReference type="Pfam" id="PF13529"/>
    </source>
</evidence>
<feature type="region of interest" description="Disordered" evidence="5">
    <location>
        <begin position="2707"/>
        <end position="2731"/>
    </location>
</feature>
<evidence type="ECO:0000259" key="8">
    <source>
        <dbReference type="Pfam" id="PF18013"/>
    </source>
</evidence>
<feature type="domain" description="Phage tail lysozyme" evidence="8">
    <location>
        <begin position="2955"/>
        <end position="3095"/>
    </location>
</feature>
<dbReference type="Gene3D" id="1.10.530.10">
    <property type="match status" value="1"/>
</dbReference>
<dbReference type="InterPro" id="IPR041219">
    <property type="entry name" value="Phage_lysozyme2"/>
</dbReference>
<dbReference type="PANTHER" id="PTHR21666">
    <property type="entry name" value="PEPTIDASE-RELATED"/>
    <property type="match status" value="1"/>
</dbReference>
<dbReference type="InterPro" id="IPR050570">
    <property type="entry name" value="Cell_wall_metabolism_enzyme"/>
</dbReference>
<organism evidence="9">
    <name type="scientific">Myoviridae sp. ctYA416</name>
    <dbReference type="NCBI Taxonomy" id="2825125"/>
    <lineage>
        <taxon>Viruses</taxon>
        <taxon>Duplodnaviria</taxon>
        <taxon>Heunggongvirae</taxon>
        <taxon>Uroviricota</taxon>
        <taxon>Caudoviricetes</taxon>
    </lineage>
</organism>
<dbReference type="EMBL" id="BK016136">
    <property type="protein sequence ID" value="DAF97710.1"/>
    <property type="molecule type" value="Genomic_DNA"/>
</dbReference>
<feature type="compositionally biased region" description="Basic and acidic residues" evidence="5">
    <location>
        <begin position="2708"/>
        <end position="2723"/>
    </location>
</feature>
<feature type="region of interest" description="Disordered" evidence="5">
    <location>
        <begin position="976"/>
        <end position="997"/>
    </location>
</feature>
<keyword evidence="1" id="KW-0929">Antimicrobial</keyword>
<dbReference type="PANTHER" id="PTHR21666:SF289">
    <property type="entry name" value="L-ALA--D-GLU ENDOPEPTIDASE"/>
    <property type="match status" value="1"/>
</dbReference>
<feature type="domain" description="Peptidase C39-like" evidence="7">
    <location>
        <begin position="2763"/>
        <end position="2880"/>
    </location>
</feature>
<evidence type="ECO:0000256" key="4">
    <source>
        <dbReference type="SAM" id="Coils"/>
    </source>
</evidence>
<feature type="compositionally biased region" description="Polar residues" evidence="5">
    <location>
        <begin position="3366"/>
        <end position="3379"/>
    </location>
</feature>
<protein>
    <submittedName>
        <fullName evidence="9">Morphogenesis protein 1 hydrolase</fullName>
    </submittedName>
</protein>
<accession>A0A8S5UTL4</accession>
<feature type="region of interest" description="Disordered" evidence="5">
    <location>
        <begin position="812"/>
        <end position="846"/>
    </location>
</feature>
<evidence type="ECO:0000256" key="5">
    <source>
        <dbReference type="SAM" id="MobiDB-lite"/>
    </source>
</evidence>
<dbReference type="Gene3D" id="2.70.70.10">
    <property type="entry name" value="Glucose Permease (Domain IIA)"/>
    <property type="match status" value="1"/>
</dbReference>
<reference evidence="9" key="1">
    <citation type="journal article" date="2021" name="Proc. Natl. Acad. Sci. U.S.A.">
        <title>A Catalog of Tens of Thousands of Viruses from Human Metagenomes Reveals Hidden Associations with Chronic Diseases.</title>
        <authorList>
            <person name="Tisza M.J."/>
            <person name="Buck C.B."/>
        </authorList>
    </citation>
    <scope>NUCLEOTIDE SEQUENCE</scope>
    <source>
        <strain evidence="9">CtYA416</strain>
    </source>
</reference>
<feature type="domain" description="M23ase beta-sheet core" evidence="6">
    <location>
        <begin position="3221"/>
        <end position="3314"/>
    </location>
</feature>
<dbReference type="InterPro" id="IPR039564">
    <property type="entry name" value="Peptidase_C39-like"/>
</dbReference>
<evidence type="ECO:0000259" key="6">
    <source>
        <dbReference type="Pfam" id="PF01551"/>
    </source>
</evidence>
<feature type="compositionally biased region" description="Polar residues" evidence="5">
    <location>
        <begin position="831"/>
        <end position="840"/>
    </location>
</feature>
<dbReference type="GO" id="GO:0004222">
    <property type="term" value="F:metalloendopeptidase activity"/>
    <property type="evidence" value="ECO:0007669"/>
    <property type="project" value="TreeGrafter"/>
</dbReference>